<reference evidence="15 16" key="1">
    <citation type="submission" date="2020-08" db="EMBL/GenBank/DDBJ databases">
        <title>Plant Genome Project.</title>
        <authorList>
            <person name="Zhang R.-G."/>
        </authorList>
    </citation>
    <scope>NUCLEOTIDE SEQUENCE [LARGE SCALE GENOMIC DNA]</scope>
    <source>
        <tissue evidence="15">Rhizome</tissue>
    </source>
</reference>
<evidence type="ECO:0000256" key="1">
    <source>
        <dbReference type="ARBA" id="ARBA00001936"/>
    </source>
</evidence>
<evidence type="ECO:0000256" key="2">
    <source>
        <dbReference type="ARBA" id="ARBA00001946"/>
    </source>
</evidence>
<keyword evidence="16" id="KW-1185">Reference proteome</keyword>
<dbReference type="GO" id="GO:0004722">
    <property type="term" value="F:protein serine/threonine phosphatase activity"/>
    <property type="evidence" value="ECO:0007669"/>
    <property type="project" value="UniProtKB-EC"/>
</dbReference>
<accession>A0A8J5G9K7</accession>
<evidence type="ECO:0000256" key="4">
    <source>
        <dbReference type="ARBA" id="ARBA00013081"/>
    </source>
</evidence>
<dbReference type="AlphaFoldDB" id="A0A8J5G9K7"/>
<keyword evidence="7" id="KW-0460">Magnesium</keyword>
<comment type="cofactor">
    <cofactor evidence="2">
        <name>Mg(2+)</name>
        <dbReference type="ChEBI" id="CHEBI:18420"/>
    </cofactor>
</comment>
<dbReference type="InterPro" id="IPR001932">
    <property type="entry name" value="PPM-type_phosphatase-like_dom"/>
</dbReference>
<dbReference type="PANTHER" id="PTHR13832:SF790">
    <property type="entry name" value="PROTEIN PHOSPHATASE 2C 22-RELATED"/>
    <property type="match status" value="1"/>
</dbReference>
<evidence type="ECO:0000256" key="13">
    <source>
        <dbReference type="SAM" id="MobiDB-lite"/>
    </source>
</evidence>
<dbReference type="CDD" id="cd00143">
    <property type="entry name" value="PP2Cc"/>
    <property type="match status" value="1"/>
</dbReference>
<comment type="similarity">
    <text evidence="3 12">Belongs to the PP2C family.</text>
</comment>
<keyword evidence="5" id="KW-0479">Metal-binding</keyword>
<evidence type="ECO:0000256" key="10">
    <source>
        <dbReference type="ARBA" id="ARBA00047761"/>
    </source>
</evidence>
<proteinExistence type="inferred from homology"/>
<dbReference type="EC" id="3.1.3.16" evidence="4"/>
<organism evidence="15 16">
    <name type="scientific">Zingiber officinale</name>
    <name type="common">Ginger</name>
    <name type="synonym">Amomum zingiber</name>
    <dbReference type="NCBI Taxonomy" id="94328"/>
    <lineage>
        <taxon>Eukaryota</taxon>
        <taxon>Viridiplantae</taxon>
        <taxon>Streptophyta</taxon>
        <taxon>Embryophyta</taxon>
        <taxon>Tracheophyta</taxon>
        <taxon>Spermatophyta</taxon>
        <taxon>Magnoliopsida</taxon>
        <taxon>Liliopsida</taxon>
        <taxon>Zingiberales</taxon>
        <taxon>Zingiberaceae</taxon>
        <taxon>Zingiber</taxon>
    </lineage>
</organism>
<evidence type="ECO:0000256" key="7">
    <source>
        <dbReference type="ARBA" id="ARBA00022842"/>
    </source>
</evidence>
<evidence type="ECO:0000313" key="16">
    <source>
        <dbReference type="Proteomes" id="UP000734854"/>
    </source>
</evidence>
<feature type="compositionally biased region" description="Gly residues" evidence="13">
    <location>
        <begin position="1"/>
        <end position="11"/>
    </location>
</feature>
<dbReference type="PROSITE" id="PS01032">
    <property type="entry name" value="PPM_1"/>
    <property type="match status" value="1"/>
</dbReference>
<keyword evidence="8 12" id="KW-0904">Protein phosphatase</keyword>
<feature type="region of interest" description="Disordered" evidence="13">
    <location>
        <begin position="1"/>
        <end position="31"/>
    </location>
</feature>
<comment type="catalytic activity">
    <reaction evidence="11">
        <text>O-phospho-L-threonyl-[protein] + H2O = L-threonyl-[protein] + phosphate</text>
        <dbReference type="Rhea" id="RHEA:47004"/>
        <dbReference type="Rhea" id="RHEA-COMP:11060"/>
        <dbReference type="Rhea" id="RHEA-COMP:11605"/>
        <dbReference type="ChEBI" id="CHEBI:15377"/>
        <dbReference type="ChEBI" id="CHEBI:30013"/>
        <dbReference type="ChEBI" id="CHEBI:43474"/>
        <dbReference type="ChEBI" id="CHEBI:61977"/>
        <dbReference type="EC" id="3.1.3.16"/>
    </reaction>
</comment>
<dbReference type="PROSITE" id="PS51746">
    <property type="entry name" value="PPM_2"/>
    <property type="match status" value="1"/>
</dbReference>
<dbReference type="InterPro" id="IPR036457">
    <property type="entry name" value="PPM-type-like_dom_sf"/>
</dbReference>
<name>A0A8J5G9K7_ZINOF</name>
<dbReference type="PANTHER" id="PTHR13832">
    <property type="entry name" value="PROTEIN PHOSPHATASE 2C"/>
    <property type="match status" value="1"/>
</dbReference>
<dbReference type="SMART" id="SM00332">
    <property type="entry name" value="PP2Cc"/>
    <property type="match status" value="1"/>
</dbReference>
<dbReference type="Gene3D" id="3.60.40.10">
    <property type="entry name" value="PPM-type phosphatase domain"/>
    <property type="match status" value="1"/>
</dbReference>
<dbReference type="GO" id="GO:0046872">
    <property type="term" value="F:metal ion binding"/>
    <property type="evidence" value="ECO:0007669"/>
    <property type="project" value="UniProtKB-KW"/>
</dbReference>
<keyword evidence="6 12" id="KW-0378">Hydrolase</keyword>
<evidence type="ECO:0000256" key="3">
    <source>
        <dbReference type="ARBA" id="ARBA00006702"/>
    </source>
</evidence>
<evidence type="ECO:0000256" key="6">
    <source>
        <dbReference type="ARBA" id="ARBA00022801"/>
    </source>
</evidence>
<feature type="domain" description="PPM-type phosphatase" evidence="14">
    <location>
        <begin position="78"/>
        <end position="389"/>
    </location>
</feature>
<dbReference type="SUPFAM" id="SSF81606">
    <property type="entry name" value="PP2C-like"/>
    <property type="match status" value="1"/>
</dbReference>
<comment type="caution">
    <text evidence="15">The sequence shown here is derived from an EMBL/GenBank/DDBJ whole genome shotgun (WGS) entry which is preliminary data.</text>
</comment>
<comment type="cofactor">
    <cofactor evidence="1">
        <name>Mn(2+)</name>
        <dbReference type="ChEBI" id="CHEBI:29035"/>
    </cofactor>
</comment>
<evidence type="ECO:0000313" key="15">
    <source>
        <dbReference type="EMBL" id="KAG6494777.1"/>
    </source>
</evidence>
<dbReference type="InterPro" id="IPR000222">
    <property type="entry name" value="PP2C_BS"/>
</dbReference>
<evidence type="ECO:0000256" key="8">
    <source>
        <dbReference type="ARBA" id="ARBA00022912"/>
    </source>
</evidence>
<evidence type="ECO:0000256" key="12">
    <source>
        <dbReference type="RuleBase" id="RU003465"/>
    </source>
</evidence>
<protein>
    <recommendedName>
        <fullName evidence="4">protein-serine/threonine phosphatase</fullName>
        <ecNumber evidence="4">3.1.3.16</ecNumber>
    </recommendedName>
</protein>
<evidence type="ECO:0000259" key="14">
    <source>
        <dbReference type="PROSITE" id="PS51746"/>
    </source>
</evidence>
<dbReference type="EMBL" id="JACMSC010000012">
    <property type="protein sequence ID" value="KAG6494777.1"/>
    <property type="molecule type" value="Genomic_DNA"/>
</dbReference>
<sequence length="421" mass="46345">MEGNFGGGYDGVGENRGLSDDQPSNPFAGARRQCFTGTPRKAVRVRHESVAKTKLLDMTIEIEKGTRVCEIDFLPIVRSGAWADIGFRKTMEDAYICCDNFMQVYGTKTFGEPSAFYGVFDGHGGKHAADFARSNLPRFLLDDEDFPGEIQRAVASAFLQTDIAFAEACSVNSSLASGTTALAALVVGSSNAHMDEYMRSFLLLIQKPYHLQAALTQAALLGLPVIPLRMFASMWYSSLVVANAGDCRAVLCRRGKAIELSHDHKPDCSSERKRIESLGGHVYDGYLNGQLNVARAIGDWHMDGMKDPDGVGPLIADPEVTRMRLTEDDEFLILGCDGIWDVFLSQNAVDFARRKLQEHNDPPTCCKELVDEALKRKSCDNLSVVLVCFQTKPPPILTARRPLVHSIISAKGRKELQSFLD</sequence>
<dbReference type="InterPro" id="IPR015655">
    <property type="entry name" value="PP2C"/>
</dbReference>
<dbReference type="Proteomes" id="UP000734854">
    <property type="component" value="Unassembled WGS sequence"/>
</dbReference>
<evidence type="ECO:0000256" key="11">
    <source>
        <dbReference type="ARBA" id="ARBA00048336"/>
    </source>
</evidence>
<evidence type="ECO:0000256" key="9">
    <source>
        <dbReference type="ARBA" id="ARBA00023211"/>
    </source>
</evidence>
<gene>
    <name evidence="15" type="ORF">ZIOFF_042538</name>
</gene>
<comment type="catalytic activity">
    <reaction evidence="10">
        <text>O-phospho-L-seryl-[protein] + H2O = L-seryl-[protein] + phosphate</text>
        <dbReference type="Rhea" id="RHEA:20629"/>
        <dbReference type="Rhea" id="RHEA-COMP:9863"/>
        <dbReference type="Rhea" id="RHEA-COMP:11604"/>
        <dbReference type="ChEBI" id="CHEBI:15377"/>
        <dbReference type="ChEBI" id="CHEBI:29999"/>
        <dbReference type="ChEBI" id="CHEBI:43474"/>
        <dbReference type="ChEBI" id="CHEBI:83421"/>
        <dbReference type="EC" id="3.1.3.16"/>
    </reaction>
</comment>
<evidence type="ECO:0000256" key="5">
    <source>
        <dbReference type="ARBA" id="ARBA00022723"/>
    </source>
</evidence>
<keyword evidence="9" id="KW-0464">Manganese</keyword>
<dbReference type="Pfam" id="PF00481">
    <property type="entry name" value="PP2C"/>
    <property type="match status" value="2"/>
</dbReference>